<sequence>MSTLLSPMDQGKICNIKTHYRKRILTNISSQMEEKKCPTPIKLLDAIRNLSQVANINATFEGHINVDCDVITTDKPSDENILESVQEISDEYEEESADIVKPLPTYGQRSSSVAGLRICLEMNTNVPNTVFTSLNVLENYIAEKKWKNVLQTKITHYYK</sequence>
<evidence type="ECO:0000313" key="2">
    <source>
        <dbReference type="Proteomes" id="UP000606786"/>
    </source>
</evidence>
<dbReference type="AlphaFoldDB" id="A0A811UCY0"/>
<evidence type="ECO:0000313" key="1">
    <source>
        <dbReference type="EMBL" id="CAD6995325.1"/>
    </source>
</evidence>
<accession>A0A811UCY0</accession>
<reference evidence="1" key="1">
    <citation type="submission" date="2020-11" db="EMBL/GenBank/DDBJ databases">
        <authorList>
            <person name="Whitehead M."/>
        </authorList>
    </citation>
    <scope>NUCLEOTIDE SEQUENCE</scope>
    <source>
        <strain evidence="1">EGII</strain>
    </source>
</reference>
<comment type="caution">
    <text evidence="1">The sequence shown here is derived from an EMBL/GenBank/DDBJ whole genome shotgun (WGS) entry which is preliminary data.</text>
</comment>
<dbReference type="Proteomes" id="UP000606786">
    <property type="component" value="Unassembled WGS sequence"/>
</dbReference>
<organism evidence="1 2">
    <name type="scientific">Ceratitis capitata</name>
    <name type="common">Mediterranean fruit fly</name>
    <name type="synonym">Tephritis capitata</name>
    <dbReference type="NCBI Taxonomy" id="7213"/>
    <lineage>
        <taxon>Eukaryota</taxon>
        <taxon>Metazoa</taxon>
        <taxon>Ecdysozoa</taxon>
        <taxon>Arthropoda</taxon>
        <taxon>Hexapoda</taxon>
        <taxon>Insecta</taxon>
        <taxon>Pterygota</taxon>
        <taxon>Neoptera</taxon>
        <taxon>Endopterygota</taxon>
        <taxon>Diptera</taxon>
        <taxon>Brachycera</taxon>
        <taxon>Muscomorpha</taxon>
        <taxon>Tephritoidea</taxon>
        <taxon>Tephritidae</taxon>
        <taxon>Ceratitis</taxon>
        <taxon>Ceratitis</taxon>
    </lineage>
</organism>
<name>A0A811UCY0_CERCA</name>
<gene>
    <name evidence="1" type="ORF">CCAP1982_LOCUS4043</name>
</gene>
<protein>
    <submittedName>
        <fullName evidence="1">(Mediterranean fruit fly) hypothetical protein</fullName>
    </submittedName>
</protein>
<keyword evidence="2" id="KW-1185">Reference proteome</keyword>
<dbReference type="EMBL" id="CAJHJT010000001">
    <property type="protein sequence ID" value="CAD6995325.1"/>
    <property type="molecule type" value="Genomic_DNA"/>
</dbReference>
<proteinExistence type="predicted"/>